<evidence type="ECO:0000259" key="2">
    <source>
        <dbReference type="Pfam" id="PF01636"/>
    </source>
</evidence>
<dbReference type="PANTHER" id="PTHR36091">
    <property type="entry name" value="ALTERED INHERITANCE OF MITOCHONDRIA PROTEIN 9, MITOCHONDRIAL"/>
    <property type="match status" value="1"/>
</dbReference>
<reference evidence="3 4" key="1">
    <citation type="submission" date="2018-02" db="EMBL/GenBank/DDBJ databases">
        <title>The genomes of Aspergillus section Nigri reveals drivers in fungal speciation.</title>
        <authorList>
            <consortium name="DOE Joint Genome Institute"/>
            <person name="Vesth T.C."/>
            <person name="Nybo J."/>
            <person name="Theobald S."/>
            <person name="Brandl J."/>
            <person name="Frisvad J.C."/>
            <person name="Nielsen K.F."/>
            <person name="Lyhne E.K."/>
            <person name="Kogle M.E."/>
            <person name="Kuo A."/>
            <person name="Riley R."/>
            <person name="Clum A."/>
            <person name="Nolan M."/>
            <person name="Lipzen A."/>
            <person name="Salamov A."/>
            <person name="Henrissat B."/>
            <person name="Wiebenga A."/>
            <person name="De vries R.P."/>
            <person name="Grigoriev I.V."/>
            <person name="Mortensen U.H."/>
            <person name="Andersen M.R."/>
            <person name="Baker S.E."/>
        </authorList>
    </citation>
    <scope>NUCLEOTIDE SEQUENCE [LARGE SCALE GENOMIC DNA]</scope>
    <source>
        <strain evidence="3 4">CBS 101889</strain>
    </source>
</reference>
<dbReference type="VEuPathDB" id="FungiDB:BO97DRAFT_435396"/>
<dbReference type="SUPFAM" id="SSF56112">
    <property type="entry name" value="Protein kinase-like (PK-like)"/>
    <property type="match status" value="1"/>
</dbReference>
<dbReference type="AlphaFoldDB" id="A0A395HU76"/>
<dbReference type="RefSeq" id="XP_025550250.1">
    <property type="nucleotide sequence ID" value="XM_025697723.1"/>
</dbReference>
<name>A0A395HU76_ASPHC</name>
<organism evidence="3 4">
    <name type="scientific">Aspergillus homomorphus (strain CBS 101889)</name>
    <dbReference type="NCBI Taxonomy" id="1450537"/>
    <lineage>
        <taxon>Eukaryota</taxon>
        <taxon>Fungi</taxon>
        <taxon>Dikarya</taxon>
        <taxon>Ascomycota</taxon>
        <taxon>Pezizomycotina</taxon>
        <taxon>Eurotiomycetes</taxon>
        <taxon>Eurotiomycetidae</taxon>
        <taxon>Eurotiales</taxon>
        <taxon>Aspergillaceae</taxon>
        <taxon>Aspergillus</taxon>
        <taxon>Aspergillus subgen. Circumdati</taxon>
    </lineage>
</organism>
<dbReference type="OrthoDB" id="10003767at2759"/>
<keyword evidence="3" id="KW-0808">Transferase</keyword>
<sequence>MDDGFDVIVKIPYHITGPKHYATASKAATLTYLNTKDIPVPKVYRYSSSDNNPAGVEYIVLEKAAGVGLETKWLTMSKRERHTLALSAVEVEKKFFDIPFRAIRSIYFKQDVPSGLQTTLYKPDVKSDRDSEIFCIGPTADYRFWYGKRAELDLHKLDFPHNGVCPGEKSPADYLSLLEKYLALPTLRHPDLNPNNIFISPDTGAVTCIIDWQYTTIEPRLLAAGYPRAFENPDPEQSPTLEGPSLPLDNEALSPEEKAEAEEPYRRRLLFYYYRIFNGHSNKPHIEALRDPILLPRQHLVGRAGRQWNGNLIILKEALLRMTEYWPHLPDTKGVSCPVHFTDTEVAEFGEQEQLWFQLNSPVNHWRDQVGGVSEDGWISNDRYDDTVRKIAELKSSLLATAEGDEEDIRFLEKGWLFRDRPEIY</sequence>
<feature type="region of interest" description="Disordered" evidence="1">
    <location>
        <begin position="228"/>
        <end position="260"/>
    </location>
</feature>
<dbReference type="InterPro" id="IPR051035">
    <property type="entry name" value="Mito_inheritance_9"/>
</dbReference>
<evidence type="ECO:0000313" key="3">
    <source>
        <dbReference type="EMBL" id="RAL11096.1"/>
    </source>
</evidence>
<proteinExistence type="predicted"/>
<dbReference type="InterPro" id="IPR002575">
    <property type="entry name" value="Aminoglycoside_PTrfase"/>
</dbReference>
<dbReference type="STRING" id="1450537.A0A395HU76"/>
<dbReference type="EMBL" id="KZ824290">
    <property type="protein sequence ID" value="RAL11096.1"/>
    <property type="molecule type" value="Genomic_DNA"/>
</dbReference>
<feature type="domain" description="Aminoglycoside phosphotransferase" evidence="2">
    <location>
        <begin position="27"/>
        <end position="220"/>
    </location>
</feature>
<evidence type="ECO:0000313" key="4">
    <source>
        <dbReference type="Proteomes" id="UP000248961"/>
    </source>
</evidence>
<keyword evidence="4" id="KW-1185">Reference proteome</keyword>
<dbReference type="GeneID" id="37202012"/>
<protein>
    <submittedName>
        <fullName evidence="3">Phosphotransferase enzyme family protein</fullName>
    </submittedName>
</protein>
<dbReference type="Pfam" id="PF01636">
    <property type="entry name" value="APH"/>
    <property type="match status" value="1"/>
</dbReference>
<dbReference type="PANTHER" id="PTHR36091:SF2">
    <property type="entry name" value="AMINOGLYCOSIDE PHOSPHOTRANSFERASE DOMAIN-CONTAINING PROTEIN"/>
    <property type="match status" value="1"/>
</dbReference>
<dbReference type="Gene3D" id="3.90.1200.10">
    <property type="match status" value="1"/>
</dbReference>
<dbReference type="GO" id="GO:0016740">
    <property type="term" value="F:transferase activity"/>
    <property type="evidence" value="ECO:0007669"/>
    <property type="project" value="UniProtKB-KW"/>
</dbReference>
<gene>
    <name evidence="3" type="ORF">BO97DRAFT_435396</name>
</gene>
<accession>A0A395HU76</accession>
<dbReference type="InterPro" id="IPR011009">
    <property type="entry name" value="Kinase-like_dom_sf"/>
</dbReference>
<dbReference type="Proteomes" id="UP000248961">
    <property type="component" value="Unassembled WGS sequence"/>
</dbReference>
<dbReference type="GO" id="GO:0005739">
    <property type="term" value="C:mitochondrion"/>
    <property type="evidence" value="ECO:0007669"/>
    <property type="project" value="TreeGrafter"/>
</dbReference>
<evidence type="ECO:0000256" key="1">
    <source>
        <dbReference type="SAM" id="MobiDB-lite"/>
    </source>
</evidence>